<dbReference type="AlphaFoldDB" id="A0A6C0HE41"/>
<dbReference type="EMBL" id="MN739930">
    <property type="protein sequence ID" value="QHT78283.1"/>
    <property type="molecule type" value="Genomic_DNA"/>
</dbReference>
<name>A0A6C0HE41_9ZZZZ</name>
<accession>A0A6C0HE41</accession>
<reference evidence="1" key="1">
    <citation type="journal article" date="2020" name="Nature">
        <title>Giant virus diversity and host interactions through global metagenomics.</title>
        <authorList>
            <person name="Schulz F."/>
            <person name="Roux S."/>
            <person name="Paez-Espino D."/>
            <person name="Jungbluth S."/>
            <person name="Walsh D.A."/>
            <person name="Denef V.J."/>
            <person name="McMahon K.D."/>
            <person name="Konstantinidis K.T."/>
            <person name="Eloe-Fadrosh E.A."/>
            <person name="Kyrpides N.C."/>
            <person name="Woyke T."/>
        </authorList>
    </citation>
    <scope>NUCLEOTIDE SEQUENCE</scope>
    <source>
        <strain evidence="1">GVMAG-M-3300023179-91</strain>
    </source>
</reference>
<evidence type="ECO:0000313" key="1">
    <source>
        <dbReference type="EMBL" id="QHT78283.1"/>
    </source>
</evidence>
<protein>
    <submittedName>
        <fullName evidence="1">Uncharacterized protein</fullName>
    </submittedName>
</protein>
<sequence>MDTSDSQGLTIPATGPVEQRVEYLENSFNMLCKDMQRIFGSADLDTTDLSIKIDAVIKAFKGLKREVDSNRNCTLSLEELFQNLEKRVAKLENRRS</sequence>
<proteinExistence type="predicted"/>
<organism evidence="1">
    <name type="scientific">viral metagenome</name>
    <dbReference type="NCBI Taxonomy" id="1070528"/>
    <lineage>
        <taxon>unclassified sequences</taxon>
        <taxon>metagenomes</taxon>
        <taxon>organismal metagenomes</taxon>
    </lineage>
</organism>